<dbReference type="OrthoDB" id="408631at2759"/>
<proteinExistence type="predicted"/>
<evidence type="ECO:0000256" key="2">
    <source>
        <dbReference type="SAM" id="MobiDB-lite"/>
    </source>
</evidence>
<dbReference type="AlphaFoldDB" id="A0A423XFZ8"/>
<feature type="region of interest" description="Disordered" evidence="2">
    <location>
        <begin position="1"/>
        <end position="94"/>
    </location>
</feature>
<reference evidence="5 6" key="1">
    <citation type="submission" date="2015-09" db="EMBL/GenBank/DDBJ databases">
        <title>Host preference determinants of Valsa canker pathogens revealed by comparative genomics.</title>
        <authorList>
            <person name="Yin Z."/>
            <person name="Huang L."/>
        </authorList>
    </citation>
    <scope>NUCLEOTIDE SEQUENCE [LARGE SCALE GENOMIC DNA]</scope>
    <source>
        <strain evidence="5 6">SXYLt</strain>
    </source>
</reference>
<dbReference type="InterPro" id="IPR002018">
    <property type="entry name" value="CarbesteraseB"/>
</dbReference>
<dbReference type="InParanoid" id="A0A423XFZ8"/>
<dbReference type="Pfam" id="PF01926">
    <property type="entry name" value="MMR_HSR1"/>
    <property type="match status" value="1"/>
</dbReference>
<sequence>MVRVDSFDDHSDDDFDLIPNADAVSDVSDEYKVKEKPHRASPSQGAAGAGRLAGPHEVPQMPYAPDHDAGFPSIDQQLSDHNTEDRHRDPGIAKGSGSFINNGLKYTKTVYNKLVSKDALIAVMGMTGSGKTTFISKVTGRTDLKIGHDLQSCTQDIQVVEAQIKGQTVRFVDTPGFSDTNLSDTEVLQLIADYLAVAYKQEMKLSGIIYLHPISDRRVTHHTTKNLDMFRKLTGEKNLQNVILATSMWDNVTEEEGIKREDELKGRYWKLLLAAGAKTYRHNGTSESARQIASKLLGNTPFYLQLQEEMGKDNKALRDTAAGREIMHELLLLKQEHQRELADMENMMKNSAQESQGLIEALKEHYQGILSDMERTLRDERRMNEEALLHHAPNSGLSERFVNCGFTNTLAAVISLVAVSSSATITEPVVELKKDHLSYRGVSSGAVEHFHNIRYAHDTSGNRRFAPPEPYIPPEGGVLDATTPGPACPQSKAAAPPVFAETPNISEDCLNLRIARPAGTSSKDKLPVFVHLYTGGLVRGSAEDPHWDPDNLITLSESIGKPVIYVALNFRLTIFGYARLPFLKDQKSLNVGMRDQRVGIQWVKDNIAAFGGDPDKITAFGLSAGGTMTSLQFIAYGGEYGVPFTQAWAISGPPGTALNITSDATEIHTRAVAEKLQCTHESDEEILSCLRGIPMERLTDAAIEYSVNNHPPMGLFTFIPSVDGDIIPDRPTVLYKSGRFAKGIPAVFGWAQDDGSTNAGPAALFQEEEDLKWPIRGFSHALTDDDYSRLFSLYPASDFEEEVASYNAQKTESDPIVPVHWFRISRILRDLLFTCSSIDFGYELSRQSNALDPNFAGVRLYDLNQSMLTPLFKAMGMPYVGTPHGSDYQYLSNGVFLEGQVSDEDKVLAESMASSFIRFAYTGDPTIPNHESFGSWPEAFPEGQDLTDSQGTETGGPSKVNLQLIGGPLGTGYCQVRTEAESVKLTEQENEGSVQIPIGMGGVEFGEMETSAFEARNKELGRQKLLDRCAFINTLSEKLDI</sequence>
<dbReference type="SUPFAM" id="SSF52540">
    <property type="entry name" value="P-loop containing nucleoside triphosphate hydrolases"/>
    <property type="match status" value="1"/>
</dbReference>
<dbReference type="InterPro" id="IPR027417">
    <property type="entry name" value="P-loop_NTPase"/>
</dbReference>
<evidence type="ECO:0000256" key="1">
    <source>
        <dbReference type="SAM" id="Coils"/>
    </source>
</evidence>
<comment type="caution">
    <text evidence="5">The sequence shown here is derived from an EMBL/GenBank/DDBJ whole genome shotgun (WGS) entry which is preliminary data.</text>
</comment>
<keyword evidence="1" id="KW-0175">Coiled coil</keyword>
<dbReference type="Pfam" id="PF00135">
    <property type="entry name" value="COesterase"/>
    <property type="match status" value="1"/>
</dbReference>
<dbReference type="Gene3D" id="3.40.50.1820">
    <property type="entry name" value="alpha/beta hydrolase"/>
    <property type="match status" value="1"/>
</dbReference>
<dbReference type="InterPro" id="IPR050309">
    <property type="entry name" value="Type-B_Carboxylest/Lipase"/>
</dbReference>
<name>A0A423XFZ8_9PEZI</name>
<dbReference type="GO" id="GO:0005525">
    <property type="term" value="F:GTP binding"/>
    <property type="evidence" value="ECO:0007669"/>
    <property type="project" value="InterPro"/>
</dbReference>
<keyword evidence="6" id="KW-1185">Reference proteome</keyword>
<organism evidence="5 6">
    <name type="scientific">Cytospora leucostoma</name>
    <dbReference type="NCBI Taxonomy" id="1230097"/>
    <lineage>
        <taxon>Eukaryota</taxon>
        <taxon>Fungi</taxon>
        <taxon>Dikarya</taxon>
        <taxon>Ascomycota</taxon>
        <taxon>Pezizomycotina</taxon>
        <taxon>Sordariomycetes</taxon>
        <taxon>Sordariomycetidae</taxon>
        <taxon>Diaporthales</taxon>
        <taxon>Cytosporaceae</taxon>
        <taxon>Cytospora</taxon>
    </lineage>
</organism>
<dbReference type="STRING" id="1230097.A0A423XFZ8"/>
<dbReference type="EMBL" id="LKEB01000010">
    <property type="protein sequence ID" value="ROW15141.1"/>
    <property type="molecule type" value="Genomic_DNA"/>
</dbReference>
<dbReference type="Gene3D" id="3.40.50.300">
    <property type="entry name" value="P-loop containing nucleotide triphosphate hydrolases"/>
    <property type="match status" value="1"/>
</dbReference>
<evidence type="ECO:0000259" key="4">
    <source>
        <dbReference type="Pfam" id="PF01926"/>
    </source>
</evidence>
<dbReference type="InterPro" id="IPR006073">
    <property type="entry name" value="GTP-bd"/>
</dbReference>
<feature type="compositionally biased region" description="Basic and acidic residues" evidence="2">
    <location>
        <begin position="81"/>
        <end position="91"/>
    </location>
</feature>
<dbReference type="PANTHER" id="PTHR11559">
    <property type="entry name" value="CARBOXYLESTERASE"/>
    <property type="match status" value="1"/>
</dbReference>
<dbReference type="Proteomes" id="UP000285146">
    <property type="component" value="Unassembled WGS sequence"/>
</dbReference>
<dbReference type="SUPFAM" id="SSF53474">
    <property type="entry name" value="alpha/beta-Hydrolases"/>
    <property type="match status" value="1"/>
</dbReference>
<feature type="coiled-coil region" evidence="1">
    <location>
        <begin position="327"/>
        <end position="354"/>
    </location>
</feature>
<evidence type="ECO:0000313" key="5">
    <source>
        <dbReference type="EMBL" id="ROW15141.1"/>
    </source>
</evidence>
<gene>
    <name evidence="5" type="ORF">VPNG_02972</name>
</gene>
<evidence type="ECO:0000313" key="6">
    <source>
        <dbReference type="Proteomes" id="UP000285146"/>
    </source>
</evidence>
<protein>
    <recommendedName>
        <fullName evidence="7">Carboxylesterase type B domain-containing protein</fullName>
    </recommendedName>
</protein>
<feature type="region of interest" description="Disordered" evidence="2">
    <location>
        <begin position="937"/>
        <end position="956"/>
    </location>
</feature>
<dbReference type="InterPro" id="IPR029058">
    <property type="entry name" value="AB_hydrolase_fold"/>
</dbReference>
<evidence type="ECO:0008006" key="7">
    <source>
        <dbReference type="Google" id="ProtNLM"/>
    </source>
</evidence>
<feature type="domain" description="G" evidence="4">
    <location>
        <begin position="121"/>
        <end position="198"/>
    </location>
</feature>
<dbReference type="CDD" id="cd00882">
    <property type="entry name" value="Ras_like_GTPase"/>
    <property type="match status" value="1"/>
</dbReference>
<evidence type="ECO:0000259" key="3">
    <source>
        <dbReference type="Pfam" id="PF00135"/>
    </source>
</evidence>
<accession>A0A423XFZ8</accession>
<feature type="domain" description="Carboxylesterase type B" evidence="3">
    <location>
        <begin position="446"/>
        <end position="939"/>
    </location>
</feature>